<gene>
    <name evidence="1" type="ordered locus">Mnod_0534</name>
</gene>
<dbReference type="EMBL" id="CP001349">
    <property type="protein sequence ID" value="ACL55574.1"/>
    <property type="molecule type" value="Genomic_DNA"/>
</dbReference>
<dbReference type="KEGG" id="mno:Mnod_0534"/>
<protein>
    <submittedName>
        <fullName evidence="1">Uncharacterized protein</fullName>
    </submittedName>
</protein>
<dbReference type="AlphaFoldDB" id="B8ICI6"/>
<dbReference type="HOGENOM" id="CLU_1244121_0_0_5"/>
<accession>B8ICI6</accession>
<keyword evidence="2" id="KW-1185">Reference proteome</keyword>
<dbReference type="Proteomes" id="UP000008207">
    <property type="component" value="Chromosome"/>
</dbReference>
<name>B8ICI6_METNO</name>
<proteinExistence type="predicted"/>
<evidence type="ECO:0000313" key="2">
    <source>
        <dbReference type="Proteomes" id="UP000008207"/>
    </source>
</evidence>
<sequence length="222" mass="24850">MTRPSERPGDSQHDAAQPCVCGDIVEPAVPQHGRLQSRRYEWQLKHLKWRHARKLTGRALSEHGEHVGLCQYGGGCKQWGSQRDVPLQAMAGQLDIDELSAFARRGHDQVGEGSECIEIESFVPLGRVPTPQENRESAVEEPTVCEPLARRSEATECEINLTAVESLGKVDGTAWAQIETNTRSLCGDGGCKRRREDQRRAIVDRNRETTLGSIRVELRRTF</sequence>
<evidence type="ECO:0000313" key="1">
    <source>
        <dbReference type="EMBL" id="ACL55574.1"/>
    </source>
</evidence>
<organism evidence="1 2">
    <name type="scientific">Methylobacterium nodulans (strain LMG 21967 / CNCM I-2342 / ORS 2060)</name>
    <dbReference type="NCBI Taxonomy" id="460265"/>
    <lineage>
        <taxon>Bacteria</taxon>
        <taxon>Pseudomonadati</taxon>
        <taxon>Pseudomonadota</taxon>
        <taxon>Alphaproteobacteria</taxon>
        <taxon>Hyphomicrobiales</taxon>
        <taxon>Methylobacteriaceae</taxon>
        <taxon>Methylobacterium</taxon>
    </lineage>
</organism>
<reference evidence="1 2" key="1">
    <citation type="submission" date="2009-01" db="EMBL/GenBank/DDBJ databases">
        <title>Complete sequence of chromosome of Methylobacterium nodulans ORS 2060.</title>
        <authorList>
            <consortium name="US DOE Joint Genome Institute"/>
            <person name="Lucas S."/>
            <person name="Copeland A."/>
            <person name="Lapidus A."/>
            <person name="Glavina del Rio T."/>
            <person name="Dalin E."/>
            <person name="Tice H."/>
            <person name="Bruce D."/>
            <person name="Goodwin L."/>
            <person name="Pitluck S."/>
            <person name="Sims D."/>
            <person name="Brettin T."/>
            <person name="Detter J.C."/>
            <person name="Han C."/>
            <person name="Larimer F."/>
            <person name="Land M."/>
            <person name="Hauser L."/>
            <person name="Kyrpides N."/>
            <person name="Ivanova N."/>
            <person name="Marx C.J."/>
            <person name="Richardson P."/>
        </authorList>
    </citation>
    <scope>NUCLEOTIDE SEQUENCE [LARGE SCALE GENOMIC DNA]</scope>
    <source>
        <strain evidence="2">LMG 21967 / CNCM I-2342 / ORS 2060</strain>
    </source>
</reference>